<dbReference type="PANTHER" id="PTHR48099">
    <property type="entry name" value="C-1-TETRAHYDROFOLATE SYNTHASE, CYTOPLASMIC-RELATED"/>
    <property type="match status" value="1"/>
</dbReference>
<evidence type="ECO:0000259" key="14">
    <source>
        <dbReference type="Pfam" id="PF02882"/>
    </source>
</evidence>
<keyword evidence="6 12" id="KW-0378">Hydrolase</keyword>
<dbReference type="FunFam" id="3.40.50.720:FF:000094">
    <property type="entry name" value="Bifunctional protein FolD"/>
    <property type="match status" value="1"/>
</dbReference>
<dbReference type="PRINTS" id="PR00085">
    <property type="entry name" value="THFDHDRGNASE"/>
</dbReference>
<sequence length="291" mass="30634">MPARIIDGKLIAQQSREALALQVAEFTAETGVTPRLAAVLVGDDPASQVYVSSKQKACASVGMASDLFRLPATTTQAELLELVDRLNHDPSIHGILVQLPLPSHIDPEAVLDATHPMKDVDCFHAENVGLLIQGRPRYLPCTPHGVQVLLEASGVSTDGAHVVVLGRSDIVGKPLANLLALKGPGGNATVTLCHSRTRNIASFTRQADILVAAIGQPLFVKADMVREGAVVIDVGTNRLDGKLVGDVAFHEVSEKAAAITPVPGGVGPMTIAMLLKNTLTAARLQTKTIVR</sequence>
<dbReference type="PROSITE" id="PS00767">
    <property type="entry name" value="THF_DHG_CYH_2"/>
    <property type="match status" value="1"/>
</dbReference>
<comment type="pathway">
    <text evidence="1 12">One-carbon metabolism; tetrahydrofolate interconversion.</text>
</comment>
<dbReference type="Proteomes" id="UP000315349">
    <property type="component" value="Chromosome"/>
</dbReference>
<dbReference type="InterPro" id="IPR000672">
    <property type="entry name" value="THF_DH/CycHdrlase"/>
</dbReference>
<dbReference type="GO" id="GO:0004488">
    <property type="term" value="F:methylenetetrahydrofolate dehydrogenase (NADP+) activity"/>
    <property type="evidence" value="ECO:0007669"/>
    <property type="project" value="UniProtKB-UniRule"/>
</dbReference>
<evidence type="ECO:0000256" key="5">
    <source>
        <dbReference type="ARBA" id="ARBA00022755"/>
    </source>
</evidence>
<evidence type="ECO:0000256" key="11">
    <source>
        <dbReference type="ARBA" id="ARBA00023268"/>
    </source>
</evidence>
<comment type="catalytic activity">
    <reaction evidence="12">
        <text>(6R)-5,10-methenyltetrahydrofolate + H2O = (6R)-10-formyltetrahydrofolate + H(+)</text>
        <dbReference type="Rhea" id="RHEA:23700"/>
        <dbReference type="ChEBI" id="CHEBI:15377"/>
        <dbReference type="ChEBI" id="CHEBI:15378"/>
        <dbReference type="ChEBI" id="CHEBI:57455"/>
        <dbReference type="ChEBI" id="CHEBI:195366"/>
        <dbReference type="EC" id="3.5.4.9"/>
    </reaction>
</comment>
<dbReference type="GO" id="GO:0009086">
    <property type="term" value="P:methionine biosynthetic process"/>
    <property type="evidence" value="ECO:0007669"/>
    <property type="project" value="UniProtKB-KW"/>
</dbReference>
<dbReference type="InterPro" id="IPR036291">
    <property type="entry name" value="NAD(P)-bd_dom_sf"/>
</dbReference>
<dbReference type="HAMAP" id="MF_01576">
    <property type="entry name" value="THF_DHG_CYH"/>
    <property type="match status" value="1"/>
</dbReference>
<comment type="caution">
    <text evidence="12">Lacks conserved residue(s) required for the propagation of feature annotation.</text>
</comment>
<evidence type="ECO:0000256" key="12">
    <source>
        <dbReference type="HAMAP-Rule" id="MF_01576"/>
    </source>
</evidence>
<reference evidence="15 16" key="1">
    <citation type="submission" date="2019-02" db="EMBL/GenBank/DDBJ databases">
        <title>Deep-cultivation of Planctomycetes and their phenomic and genomic characterization uncovers novel biology.</title>
        <authorList>
            <person name="Wiegand S."/>
            <person name="Jogler M."/>
            <person name="Boedeker C."/>
            <person name="Pinto D."/>
            <person name="Vollmers J."/>
            <person name="Rivas-Marin E."/>
            <person name="Kohn T."/>
            <person name="Peeters S.H."/>
            <person name="Heuer A."/>
            <person name="Rast P."/>
            <person name="Oberbeckmann S."/>
            <person name="Bunk B."/>
            <person name="Jeske O."/>
            <person name="Meyerdierks A."/>
            <person name="Storesund J.E."/>
            <person name="Kallscheuer N."/>
            <person name="Luecker S."/>
            <person name="Lage O.M."/>
            <person name="Pohl T."/>
            <person name="Merkel B.J."/>
            <person name="Hornburger P."/>
            <person name="Mueller R.-W."/>
            <person name="Bruemmer F."/>
            <person name="Labrenz M."/>
            <person name="Spormann A.M."/>
            <person name="Op den Camp H."/>
            <person name="Overmann J."/>
            <person name="Amann R."/>
            <person name="Jetten M.S.M."/>
            <person name="Mascher T."/>
            <person name="Medema M.H."/>
            <person name="Devos D.P."/>
            <person name="Kaster A.-K."/>
            <person name="Ovreas L."/>
            <person name="Rohde M."/>
            <person name="Galperin M.Y."/>
            <person name="Jogler C."/>
        </authorList>
    </citation>
    <scope>NUCLEOTIDE SEQUENCE [LARGE SCALE GENOMIC DNA]</scope>
    <source>
        <strain evidence="15 16">Spb1</strain>
    </source>
</reference>
<keyword evidence="4 12" id="KW-0028">Amino-acid biosynthesis</keyword>
<keyword evidence="7 12" id="KW-0521">NADP</keyword>
<keyword evidence="3 12" id="KW-0554">One-carbon metabolism</keyword>
<comment type="function">
    <text evidence="12">Catalyzes the oxidation of 5,10-methylenetetrahydrofolate to 5,10-methenyltetrahydrofolate and then the hydrolysis of 5,10-methenyltetrahydrofolate to 10-formyltetrahydrofolate.</text>
</comment>
<evidence type="ECO:0000259" key="13">
    <source>
        <dbReference type="Pfam" id="PF00763"/>
    </source>
</evidence>
<dbReference type="PANTHER" id="PTHR48099:SF5">
    <property type="entry name" value="C-1-TETRAHYDROFOLATE SYNTHASE, CYTOPLASMIC"/>
    <property type="match status" value="1"/>
</dbReference>
<keyword evidence="9 12" id="KW-0368">Histidine biosynthesis</keyword>
<dbReference type="NCBIfam" id="NF008058">
    <property type="entry name" value="PRK10792.1"/>
    <property type="match status" value="1"/>
</dbReference>
<dbReference type="AlphaFoldDB" id="A0A518GHT8"/>
<dbReference type="GO" id="GO:0000105">
    <property type="term" value="P:L-histidine biosynthetic process"/>
    <property type="evidence" value="ECO:0007669"/>
    <property type="project" value="UniProtKB-KW"/>
</dbReference>
<dbReference type="RefSeq" id="WP_145293948.1">
    <property type="nucleotide sequence ID" value="NZ_CP036299.1"/>
</dbReference>
<protein>
    <recommendedName>
        <fullName evidence="12">Bifunctional protein FolD</fullName>
    </recommendedName>
    <domain>
        <recommendedName>
            <fullName evidence="12">Methylenetetrahydrofolate dehydrogenase</fullName>
            <ecNumber evidence="12">1.5.1.5</ecNumber>
        </recommendedName>
    </domain>
    <domain>
        <recommendedName>
            <fullName evidence="12">Methenyltetrahydrofolate cyclohydrolase</fullName>
            <ecNumber evidence="12">3.5.4.9</ecNumber>
        </recommendedName>
    </domain>
</protein>
<dbReference type="Pfam" id="PF02882">
    <property type="entry name" value="THF_DHG_CYH_C"/>
    <property type="match status" value="1"/>
</dbReference>
<evidence type="ECO:0000256" key="9">
    <source>
        <dbReference type="ARBA" id="ARBA00023102"/>
    </source>
</evidence>
<dbReference type="GO" id="GO:0004477">
    <property type="term" value="F:methenyltetrahydrofolate cyclohydrolase activity"/>
    <property type="evidence" value="ECO:0007669"/>
    <property type="project" value="UniProtKB-UniRule"/>
</dbReference>
<proteinExistence type="inferred from homology"/>
<feature type="binding site" evidence="12">
    <location>
        <begin position="166"/>
        <end position="168"/>
    </location>
    <ligand>
        <name>NADP(+)</name>
        <dbReference type="ChEBI" id="CHEBI:58349"/>
    </ligand>
</feature>
<dbReference type="EC" id="1.5.1.5" evidence="12"/>
<keyword evidence="10 12" id="KW-0486">Methionine biosynthesis</keyword>
<dbReference type="EC" id="3.5.4.9" evidence="12"/>
<dbReference type="SUPFAM" id="SSF51735">
    <property type="entry name" value="NAD(P)-binding Rossmann-fold domains"/>
    <property type="match status" value="1"/>
</dbReference>
<dbReference type="InterPro" id="IPR046346">
    <property type="entry name" value="Aminoacid_DH-like_N_sf"/>
</dbReference>
<dbReference type="CDD" id="cd01080">
    <property type="entry name" value="NAD_bind_m-THF_DH_Cyclohyd"/>
    <property type="match status" value="1"/>
</dbReference>
<dbReference type="KEGG" id="peh:Spb1_00270"/>
<dbReference type="InterPro" id="IPR020630">
    <property type="entry name" value="THF_DH/CycHdrlase_cat_dom"/>
</dbReference>
<accession>A0A518GHT8</accession>
<evidence type="ECO:0000256" key="6">
    <source>
        <dbReference type="ARBA" id="ARBA00022801"/>
    </source>
</evidence>
<dbReference type="GO" id="GO:0035999">
    <property type="term" value="P:tetrahydrofolate interconversion"/>
    <property type="evidence" value="ECO:0007669"/>
    <property type="project" value="UniProtKB-UniRule"/>
</dbReference>
<feature type="domain" description="Tetrahydrofolate dehydrogenase/cyclohydrolase catalytic" evidence="13">
    <location>
        <begin position="6"/>
        <end position="121"/>
    </location>
</feature>
<dbReference type="EMBL" id="CP036299">
    <property type="protein sequence ID" value="QDV28165.1"/>
    <property type="molecule type" value="Genomic_DNA"/>
</dbReference>
<dbReference type="InterPro" id="IPR020867">
    <property type="entry name" value="THF_DH/CycHdrlase_CS"/>
</dbReference>
<name>A0A518GHT8_9PLAN</name>
<dbReference type="Pfam" id="PF00763">
    <property type="entry name" value="THF_DHG_CYH"/>
    <property type="match status" value="1"/>
</dbReference>
<gene>
    <name evidence="12 15" type="primary">folD</name>
    <name evidence="15" type="ORF">Spb1_00270</name>
</gene>
<evidence type="ECO:0000256" key="1">
    <source>
        <dbReference type="ARBA" id="ARBA00004777"/>
    </source>
</evidence>
<evidence type="ECO:0000256" key="10">
    <source>
        <dbReference type="ARBA" id="ARBA00023167"/>
    </source>
</evidence>
<keyword evidence="16" id="KW-1185">Reference proteome</keyword>
<dbReference type="GO" id="GO:0005829">
    <property type="term" value="C:cytosol"/>
    <property type="evidence" value="ECO:0007669"/>
    <property type="project" value="TreeGrafter"/>
</dbReference>
<keyword evidence="11 12" id="KW-0511">Multifunctional enzyme</keyword>
<dbReference type="OrthoDB" id="9803580at2"/>
<dbReference type="Gene3D" id="3.40.50.720">
    <property type="entry name" value="NAD(P)-binding Rossmann-like Domain"/>
    <property type="match status" value="1"/>
</dbReference>
<evidence type="ECO:0000256" key="3">
    <source>
        <dbReference type="ARBA" id="ARBA00022563"/>
    </source>
</evidence>
<dbReference type="GO" id="GO:0006164">
    <property type="term" value="P:purine nucleotide biosynthetic process"/>
    <property type="evidence" value="ECO:0007669"/>
    <property type="project" value="UniProtKB-KW"/>
</dbReference>
<feature type="domain" description="Tetrahydrofolate dehydrogenase/cyclohydrolase NAD(P)-binding" evidence="14">
    <location>
        <begin position="140"/>
        <end position="284"/>
    </location>
</feature>
<keyword evidence="5 12" id="KW-0658">Purine biosynthesis</keyword>
<evidence type="ECO:0000313" key="16">
    <source>
        <dbReference type="Proteomes" id="UP000315349"/>
    </source>
</evidence>
<dbReference type="InterPro" id="IPR020631">
    <property type="entry name" value="THF_DH/CycHdrlase_NAD-bd_dom"/>
</dbReference>
<keyword evidence="8 12" id="KW-0560">Oxidoreductase</keyword>
<comment type="catalytic activity">
    <reaction evidence="12">
        <text>(6R)-5,10-methylene-5,6,7,8-tetrahydrofolate + NADP(+) = (6R)-5,10-methenyltetrahydrofolate + NADPH</text>
        <dbReference type="Rhea" id="RHEA:22812"/>
        <dbReference type="ChEBI" id="CHEBI:15636"/>
        <dbReference type="ChEBI" id="CHEBI:57455"/>
        <dbReference type="ChEBI" id="CHEBI:57783"/>
        <dbReference type="ChEBI" id="CHEBI:58349"/>
        <dbReference type="EC" id="1.5.1.5"/>
    </reaction>
</comment>
<dbReference type="Gene3D" id="3.40.50.10860">
    <property type="entry name" value="Leucine Dehydrogenase, chain A, domain 1"/>
    <property type="match status" value="1"/>
</dbReference>
<evidence type="ECO:0000256" key="4">
    <source>
        <dbReference type="ARBA" id="ARBA00022605"/>
    </source>
</evidence>
<evidence type="ECO:0000256" key="8">
    <source>
        <dbReference type="ARBA" id="ARBA00023002"/>
    </source>
</evidence>
<evidence type="ECO:0000313" key="15">
    <source>
        <dbReference type="EMBL" id="QDV28165.1"/>
    </source>
</evidence>
<comment type="similarity">
    <text evidence="12">Belongs to the tetrahydrofolate dehydrogenase/cyclohydrolase family.</text>
</comment>
<feature type="binding site" evidence="12">
    <location>
        <position position="236"/>
    </location>
    <ligand>
        <name>NADP(+)</name>
        <dbReference type="ChEBI" id="CHEBI:58349"/>
    </ligand>
</feature>
<evidence type="ECO:0000256" key="2">
    <source>
        <dbReference type="ARBA" id="ARBA00011738"/>
    </source>
</evidence>
<evidence type="ECO:0000256" key="7">
    <source>
        <dbReference type="ARBA" id="ARBA00022857"/>
    </source>
</evidence>
<comment type="subunit">
    <text evidence="2 12">Homodimer.</text>
</comment>
<dbReference type="UniPathway" id="UPA00193"/>
<organism evidence="15 16">
    <name type="scientific">Planctopirus ephydatiae</name>
    <dbReference type="NCBI Taxonomy" id="2528019"/>
    <lineage>
        <taxon>Bacteria</taxon>
        <taxon>Pseudomonadati</taxon>
        <taxon>Planctomycetota</taxon>
        <taxon>Planctomycetia</taxon>
        <taxon>Planctomycetales</taxon>
        <taxon>Planctomycetaceae</taxon>
        <taxon>Planctopirus</taxon>
    </lineage>
</organism>
<dbReference type="FunFam" id="3.40.50.10860:FF:000005">
    <property type="entry name" value="C-1-tetrahydrofolate synthase, cytoplasmic, putative"/>
    <property type="match status" value="1"/>
</dbReference>
<dbReference type="SUPFAM" id="SSF53223">
    <property type="entry name" value="Aminoacid dehydrogenase-like, N-terminal domain"/>
    <property type="match status" value="1"/>
</dbReference>
<dbReference type="PROSITE" id="PS00766">
    <property type="entry name" value="THF_DHG_CYH_1"/>
    <property type="match status" value="1"/>
</dbReference>